<protein>
    <submittedName>
        <fullName evidence="3">Uncharacterized protein</fullName>
    </submittedName>
</protein>
<feature type="compositionally biased region" description="Low complexity" evidence="1">
    <location>
        <begin position="97"/>
        <end position="108"/>
    </location>
</feature>
<reference evidence="3" key="1">
    <citation type="journal article" date="2023" name="Mol. Phylogenet. Evol.">
        <title>Genome-scale phylogeny and comparative genomics of the fungal order Sordariales.</title>
        <authorList>
            <person name="Hensen N."/>
            <person name="Bonometti L."/>
            <person name="Westerberg I."/>
            <person name="Brannstrom I.O."/>
            <person name="Guillou S."/>
            <person name="Cros-Aarteil S."/>
            <person name="Calhoun S."/>
            <person name="Haridas S."/>
            <person name="Kuo A."/>
            <person name="Mondo S."/>
            <person name="Pangilinan J."/>
            <person name="Riley R."/>
            <person name="LaButti K."/>
            <person name="Andreopoulos B."/>
            <person name="Lipzen A."/>
            <person name="Chen C."/>
            <person name="Yan M."/>
            <person name="Daum C."/>
            <person name="Ng V."/>
            <person name="Clum A."/>
            <person name="Steindorff A."/>
            <person name="Ohm R.A."/>
            <person name="Martin F."/>
            <person name="Silar P."/>
            <person name="Natvig D.O."/>
            <person name="Lalanne C."/>
            <person name="Gautier V."/>
            <person name="Ament-Velasquez S.L."/>
            <person name="Kruys A."/>
            <person name="Hutchinson M.I."/>
            <person name="Powell A.J."/>
            <person name="Barry K."/>
            <person name="Miller A.N."/>
            <person name="Grigoriev I.V."/>
            <person name="Debuchy R."/>
            <person name="Gladieux P."/>
            <person name="Hiltunen Thoren M."/>
            <person name="Johannesson H."/>
        </authorList>
    </citation>
    <scope>NUCLEOTIDE SEQUENCE</scope>
    <source>
        <strain evidence="3">CBS 757.83</strain>
    </source>
</reference>
<comment type="caution">
    <text evidence="3">The sequence shown here is derived from an EMBL/GenBank/DDBJ whole genome shotgun (WGS) entry which is preliminary data.</text>
</comment>
<name>A0AAN6T348_9PEZI</name>
<keyword evidence="2" id="KW-0732">Signal</keyword>
<proteinExistence type="predicted"/>
<feature type="signal peptide" evidence="2">
    <location>
        <begin position="1"/>
        <end position="15"/>
    </location>
</feature>
<feature type="compositionally biased region" description="Basic and acidic residues" evidence="1">
    <location>
        <begin position="109"/>
        <end position="118"/>
    </location>
</feature>
<evidence type="ECO:0000256" key="1">
    <source>
        <dbReference type="SAM" id="MobiDB-lite"/>
    </source>
</evidence>
<feature type="compositionally biased region" description="Low complexity" evidence="1">
    <location>
        <begin position="54"/>
        <end position="74"/>
    </location>
</feature>
<feature type="region of interest" description="Disordered" evidence="1">
    <location>
        <begin position="18"/>
        <end position="118"/>
    </location>
</feature>
<evidence type="ECO:0000313" key="3">
    <source>
        <dbReference type="EMBL" id="KAK4102312.1"/>
    </source>
</evidence>
<organism evidence="3 4">
    <name type="scientific">Parathielavia hyrcaniae</name>
    <dbReference type="NCBI Taxonomy" id="113614"/>
    <lineage>
        <taxon>Eukaryota</taxon>
        <taxon>Fungi</taxon>
        <taxon>Dikarya</taxon>
        <taxon>Ascomycota</taxon>
        <taxon>Pezizomycotina</taxon>
        <taxon>Sordariomycetes</taxon>
        <taxon>Sordariomycetidae</taxon>
        <taxon>Sordariales</taxon>
        <taxon>Chaetomiaceae</taxon>
        <taxon>Parathielavia</taxon>
    </lineage>
</organism>
<keyword evidence="4" id="KW-1185">Reference proteome</keyword>
<accession>A0AAN6T348</accession>
<dbReference type="Proteomes" id="UP001305647">
    <property type="component" value="Unassembled WGS sequence"/>
</dbReference>
<gene>
    <name evidence="3" type="ORF">N658DRAFT_359146</name>
</gene>
<sequence length="118" mass="13090">MVRLLTLALPALVAAANFHRDTNQPTNNLTLAEPPTYRGIHDTPKDTPSPLPLLPATTTTTADPNPDPNLAPAKDNPRAALDSRRQQQRQRQRHSPARLLQAAAVLLRPAERDRDRRD</sequence>
<evidence type="ECO:0000313" key="4">
    <source>
        <dbReference type="Proteomes" id="UP001305647"/>
    </source>
</evidence>
<reference evidence="3" key="2">
    <citation type="submission" date="2023-05" db="EMBL/GenBank/DDBJ databases">
        <authorList>
            <consortium name="Lawrence Berkeley National Laboratory"/>
            <person name="Steindorff A."/>
            <person name="Hensen N."/>
            <person name="Bonometti L."/>
            <person name="Westerberg I."/>
            <person name="Brannstrom I.O."/>
            <person name="Guillou S."/>
            <person name="Cros-Aarteil S."/>
            <person name="Calhoun S."/>
            <person name="Haridas S."/>
            <person name="Kuo A."/>
            <person name="Mondo S."/>
            <person name="Pangilinan J."/>
            <person name="Riley R."/>
            <person name="Labutti K."/>
            <person name="Andreopoulos B."/>
            <person name="Lipzen A."/>
            <person name="Chen C."/>
            <person name="Yanf M."/>
            <person name="Daum C."/>
            <person name="Ng V."/>
            <person name="Clum A."/>
            <person name="Ohm R."/>
            <person name="Martin F."/>
            <person name="Silar P."/>
            <person name="Natvig D."/>
            <person name="Lalanne C."/>
            <person name="Gautier V."/>
            <person name="Ament-Velasquez S.L."/>
            <person name="Kruys A."/>
            <person name="Hutchinson M.I."/>
            <person name="Powell A.J."/>
            <person name="Barry K."/>
            <person name="Miller A.N."/>
            <person name="Grigoriev I.V."/>
            <person name="Debuchy R."/>
            <person name="Gladieux P."/>
            <person name="Thoren M.H."/>
            <person name="Johannesson H."/>
        </authorList>
    </citation>
    <scope>NUCLEOTIDE SEQUENCE</scope>
    <source>
        <strain evidence="3">CBS 757.83</strain>
    </source>
</reference>
<evidence type="ECO:0000256" key="2">
    <source>
        <dbReference type="SAM" id="SignalP"/>
    </source>
</evidence>
<feature type="chain" id="PRO_5042954117" evidence="2">
    <location>
        <begin position="16"/>
        <end position="118"/>
    </location>
</feature>
<feature type="compositionally biased region" description="Basic and acidic residues" evidence="1">
    <location>
        <begin position="75"/>
        <end position="85"/>
    </location>
</feature>
<dbReference type="AlphaFoldDB" id="A0AAN6T348"/>
<feature type="compositionally biased region" description="Basic residues" evidence="1">
    <location>
        <begin position="86"/>
        <end position="96"/>
    </location>
</feature>
<dbReference type="EMBL" id="MU863632">
    <property type="protein sequence ID" value="KAK4102312.1"/>
    <property type="molecule type" value="Genomic_DNA"/>
</dbReference>